<dbReference type="AlphaFoldDB" id="V2XV34"/>
<dbReference type="OrthoDB" id="10361256at2759"/>
<evidence type="ECO:0008006" key="4">
    <source>
        <dbReference type="Google" id="ProtNLM"/>
    </source>
</evidence>
<dbReference type="HOGENOM" id="CLU_139294_0_0_1"/>
<evidence type="ECO:0000313" key="3">
    <source>
        <dbReference type="Proteomes" id="UP000017559"/>
    </source>
</evidence>
<keyword evidence="1" id="KW-0732">Signal</keyword>
<accession>V2XV34</accession>
<comment type="caution">
    <text evidence="2">The sequence shown here is derived from an EMBL/GenBank/DDBJ whole genome shotgun (WGS) entry which is preliminary data.</text>
</comment>
<name>V2XV34_MONRO</name>
<feature type="signal peptide" evidence="1">
    <location>
        <begin position="1"/>
        <end position="23"/>
    </location>
</feature>
<gene>
    <name evidence="2" type="ORF">Moror_15083</name>
</gene>
<sequence length="132" mass="15347">MFKSKALFALALALSNVGQVVQAKNTNQVIKNKLGCNDIQCVTHADYKVTGADHKYRHEFWYDDQEHIWRHKDGEDCYINAQGWIHRGCDAAYLWIEYKDKRIVKVDSFDPPNCCLADFYYENIKKVSGRPT</sequence>
<evidence type="ECO:0000256" key="1">
    <source>
        <dbReference type="SAM" id="SignalP"/>
    </source>
</evidence>
<dbReference type="EMBL" id="AWSO01001602">
    <property type="protein sequence ID" value="ESK83254.1"/>
    <property type="molecule type" value="Genomic_DNA"/>
</dbReference>
<feature type="chain" id="PRO_5004712804" description="Secreted protein" evidence="1">
    <location>
        <begin position="24"/>
        <end position="132"/>
    </location>
</feature>
<dbReference type="KEGG" id="mrr:Moror_15083"/>
<organism evidence="2 3">
    <name type="scientific">Moniliophthora roreri (strain MCA 2997)</name>
    <name type="common">Cocoa frosty pod rot fungus</name>
    <name type="synonym">Crinipellis roreri</name>
    <dbReference type="NCBI Taxonomy" id="1381753"/>
    <lineage>
        <taxon>Eukaryota</taxon>
        <taxon>Fungi</taxon>
        <taxon>Dikarya</taxon>
        <taxon>Basidiomycota</taxon>
        <taxon>Agaricomycotina</taxon>
        <taxon>Agaricomycetes</taxon>
        <taxon>Agaricomycetidae</taxon>
        <taxon>Agaricales</taxon>
        <taxon>Marasmiineae</taxon>
        <taxon>Marasmiaceae</taxon>
        <taxon>Moniliophthora</taxon>
    </lineage>
</organism>
<reference evidence="2 3" key="1">
    <citation type="journal article" date="2014" name="BMC Genomics">
        <title>Genome and secretome analysis of the hemibiotrophic fungal pathogen, Moniliophthora roreri, which causes frosty pod rot disease of cacao: mechanisms of the biotrophic and necrotrophic phases.</title>
        <authorList>
            <person name="Meinhardt L.W."/>
            <person name="Costa G.G.L."/>
            <person name="Thomazella D.P.T."/>
            <person name="Teixeira P.J.P.L."/>
            <person name="Carazzolle M.F."/>
            <person name="Schuster S.C."/>
            <person name="Carlson J.E."/>
            <person name="Guiltinan M.J."/>
            <person name="Mieczkowski P."/>
            <person name="Farmer A."/>
            <person name="Ramaraj T."/>
            <person name="Crozier J."/>
            <person name="Davis R.E."/>
            <person name="Shao J."/>
            <person name="Melnick R.L."/>
            <person name="Pereira G.A.G."/>
            <person name="Bailey B.A."/>
        </authorList>
    </citation>
    <scope>NUCLEOTIDE SEQUENCE [LARGE SCALE GENOMIC DNA]</scope>
    <source>
        <strain evidence="2 3">MCA 2997</strain>
    </source>
</reference>
<proteinExistence type="predicted"/>
<protein>
    <recommendedName>
        <fullName evidence="4">Secreted protein</fullName>
    </recommendedName>
</protein>
<evidence type="ECO:0000313" key="2">
    <source>
        <dbReference type="EMBL" id="ESK83254.1"/>
    </source>
</evidence>
<dbReference type="Proteomes" id="UP000017559">
    <property type="component" value="Unassembled WGS sequence"/>
</dbReference>
<keyword evidence="3" id="KW-1185">Reference proteome</keyword>